<dbReference type="AlphaFoldDB" id="A0A1M5HEU6"/>
<dbReference type="EMBL" id="FQUT01000010">
    <property type="protein sequence ID" value="SHG14398.1"/>
    <property type="molecule type" value="Genomic_DNA"/>
</dbReference>
<name>A0A1M5HEU6_9FLAO</name>
<accession>A0A1M5HEU6</accession>
<proteinExistence type="predicted"/>
<organism evidence="1 2">
    <name type="scientific">Chryseobacterium arachidis</name>
    <dbReference type="NCBI Taxonomy" id="1416778"/>
    <lineage>
        <taxon>Bacteria</taxon>
        <taxon>Pseudomonadati</taxon>
        <taxon>Bacteroidota</taxon>
        <taxon>Flavobacteriia</taxon>
        <taxon>Flavobacteriales</taxon>
        <taxon>Weeksellaceae</taxon>
        <taxon>Chryseobacterium group</taxon>
        <taxon>Chryseobacterium</taxon>
    </lineage>
</organism>
<reference evidence="2" key="1">
    <citation type="submission" date="2016-11" db="EMBL/GenBank/DDBJ databases">
        <authorList>
            <person name="Varghese N."/>
            <person name="Submissions S."/>
        </authorList>
    </citation>
    <scope>NUCLEOTIDE SEQUENCE [LARGE SCALE GENOMIC DNA]</scope>
    <source>
        <strain evidence="2">DSM 27619</strain>
    </source>
</reference>
<evidence type="ECO:0000313" key="1">
    <source>
        <dbReference type="EMBL" id="SHG14398.1"/>
    </source>
</evidence>
<dbReference type="OrthoDB" id="191143at2"/>
<sequence length="318" mass="34807">MKIIRILVSVFSLVFSNDIFSQQATEAKTYQNYPLGMNMLQFSIGQQSTNSTIDGDITLPSKDIDISATIMYLRYATFFKVFNKTAGVQVVLPYVDINADFFGTKANSSGLGDMIFVVGSNIVGGKPLSFGEYLQTPRETVFAWSFATTAPTGRFSSEKLLNPSGNRWQFKPELALTIPVNKFDIEVYAAAKFFTTNKKLPSTVLGQPASSVTQKPFYSLTLHNVYNINDKIWVSFDAAARTGGETSKNSIAQDDAQTVLGLGGSMNYSPTVHHKIGLSYISNAAGDENSPNGSIYALKYSYIFGGGIDKTLKELKNK</sequence>
<protein>
    <submittedName>
        <fullName evidence="1">Putative MetA-pathway of phenol degradation</fullName>
    </submittedName>
</protein>
<evidence type="ECO:0000313" key="2">
    <source>
        <dbReference type="Proteomes" id="UP000184518"/>
    </source>
</evidence>
<keyword evidence="2" id="KW-1185">Reference proteome</keyword>
<dbReference type="InterPro" id="IPR025737">
    <property type="entry name" value="FApF"/>
</dbReference>
<dbReference type="STRING" id="1416778.SAMN05443633_110181"/>
<dbReference type="RefSeq" id="WP_072960863.1">
    <property type="nucleotide sequence ID" value="NZ_FQUT01000010.1"/>
</dbReference>
<dbReference type="Pfam" id="PF13557">
    <property type="entry name" value="Phenol_MetA_deg"/>
    <property type="match status" value="1"/>
</dbReference>
<gene>
    <name evidence="1" type="ORF">SAMN05443633_110181</name>
</gene>
<dbReference type="Proteomes" id="UP000184518">
    <property type="component" value="Unassembled WGS sequence"/>
</dbReference>